<dbReference type="InterPro" id="IPR036770">
    <property type="entry name" value="Ankyrin_rpt-contain_sf"/>
</dbReference>
<dbReference type="InterPro" id="IPR002110">
    <property type="entry name" value="Ankyrin_rpt"/>
</dbReference>
<evidence type="ECO:0000313" key="1">
    <source>
        <dbReference type="EMBL" id="KAK3384093.1"/>
    </source>
</evidence>
<dbReference type="Proteomes" id="UP001287356">
    <property type="component" value="Unassembled WGS sequence"/>
</dbReference>
<reference evidence="1" key="2">
    <citation type="submission" date="2023-06" db="EMBL/GenBank/DDBJ databases">
        <authorList>
            <consortium name="Lawrence Berkeley National Laboratory"/>
            <person name="Haridas S."/>
            <person name="Hensen N."/>
            <person name="Bonometti L."/>
            <person name="Westerberg I."/>
            <person name="Brannstrom I.O."/>
            <person name="Guillou S."/>
            <person name="Cros-Aarteil S."/>
            <person name="Calhoun S."/>
            <person name="Kuo A."/>
            <person name="Mondo S."/>
            <person name="Pangilinan J."/>
            <person name="Riley R."/>
            <person name="Labutti K."/>
            <person name="Andreopoulos B."/>
            <person name="Lipzen A."/>
            <person name="Chen C."/>
            <person name="Yanf M."/>
            <person name="Daum C."/>
            <person name="Ng V."/>
            <person name="Clum A."/>
            <person name="Steindorff A."/>
            <person name="Ohm R."/>
            <person name="Martin F."/>
            <person name="Silar P."/>
            <person name="Natvig D."/>
            <person name="Lalanne C."/>
            <person name="Gautier V."/>
            <person name="Ament-Velasquez S.L."/>
            <person name="Kruys A."/>
            <person name="Hutchinson M.I."/>
            <person name="Powell A.J."/>
            <person name="Barry K."/>
            <person name="Miller A.N."/>
            <person name="Grigoriev I.V."/>
            <person name="Debuchy R."/>
            <person name="Gladieux P."/>
            <person name="Thoren M.H."/>
            <person name="Johannesson H."/>
        </authorList>
    </citation>
    <scope>NUCLEOTIDE SEQUENCE</scope>
    <source>
        <strain evidence="1">CBS 958.72</strain>
    </source>
</reference>
<accession>A0AAE0NMA6</accession>
<keyword evidence="2" id="KW-1185">Reference proteome</keyword>
<gene>
    <name evidence="1" type="ORF">B0T24DRAFT_607287</name>
</gene>
<comment type="caution">
    <text evidence="1">The sequence shown here is derived from an EMBL/GenBank/DDBJ whole genome shotgun (WGS) entry which is preliminary data.</text>
</comment>
<proteinExistence type="predicted"/>
<sequence>MAATRGFDNIVSRLVGIAAEQNDPAGLAINLRDSKKGMAAIHRAALRGRADCVRLLLTSEPKPNLGLRDKLFRTPLVLAYEQ</sequence>
<organism evidence="1 2">
    <name type="scientific">Lasiosphaeria ovina</name>
    <dbReference type="NCBI Taxonomy" id="92902"/>
    <lineage>
        <taxon>Eukaryota</taxon>
        <taxon>Fungi</taxon>
        <taxon>Dikarya</taxon>
        <taxon>Ascomycota</taxon>
        <taxon>Pezizomycotina</taxon>
        <taxon>Sordariomycetes</taxon>
        <taxon>Sordariomycetidae</taxon>
        <taxon>Sordariales</taxon>
        <taxon>Lasiosphaeriaceae</taxon>
        <taxon>Lasiosphaeria</taxon>
    </lineage>
</organism>
<reference evidence="1" key="1">
    <citation type="journal article" date="2023" name="Mol. Phylogenet. Evol.">
        <title>Genome-scale phylogeny and comparative genomics of the fungal order Sordariales.</title>
        <authorList>
            <person name="Hensen N."/>
            <person name="Bonometti L."/>
            <person name="Westerberg I."/>
            <person name="Brannstrom I.O."/>
            <person name="Guillou S."/>
            <person name="Cros-Aarteil S."/>
            <person name="Calhoun S."/>
            <person name="Haridas S."/>
            <person name="Kuo A."/>
            <person name="Mondo S."/>
            <person name="Pangilinan J."/>
            <person name="Riley R."/>
            <person name="LaButti K."/>
            <person name="Andreopoulos B."/>
            <person name="Lipzen A."/>
            <person name="Chen C."/>
            <person name="Yan M."/>
            <person name="Daum C."/>
            <person name="Ng V."/>
            <person name="Clum A."/>
            <person name="Steindorff A."/>
            <person name="Ohm R.A."/>
            <person name="Martin F."/>
            <person name="Silar P."/>
            <person name="Natvig D.O."/>
            <person name="Lalanne C."/>
            <person name="Gautier V."/>
            <person name="Ament-Velasquez S.L."/>
            <person name="Kruys A."/>
            <person name="Hutchinson M.I."/>
            <person name="Powell A.J."/>
            <person name="Barry K."/>
            <person name="Miller A.N."/>
            <person name="Grigoriev I.V."/>
            <person name="Debuchy R."/>
            <person name="Gladieux P."/>
            <person name="Hiltunen Thoren M."/>
            <person name="Johannesson H."/>
        </authorList>
    </citation>
    <scope>NUCLEOTIDE SEQUENCE</scope>
    <source>
        <strain evidence="1">CBS 958.72</strain>
    </source>
</reference>
<dbReference type="SUPFAM" id="SSF48403">
    <property type="entry name" value="Ankyrin repeat"/>
    <property type="match status" value="1"/>
</dbReference>
<dbReference type="EMBL" id="JAULSN010000001">
    <property type="protein sequence ID" value="KAK3384093.1"/>
    <property type="molecule type" value="Genomic_DNA"/>
</dbReference>
<protein>
    <submittedName>
        <fullName evidence="1">Uncharacterized protein</fullName>
    </submittedName>
</protein>
<dbReference type="Gene3D" id="1.25.40.20">
    <property type="entry name" value="Ankyrin repeat-containing domain"/>
    <property type="match status" value="1"/>
</dbReference>
<dbReference type="Pfam" id="PF12796">
    <property type="entry name" value="Ank_2"/>
    <property type="match status" value="1"/>
</dbReference>
<dbReference type="AlphaFoldDB" id="A0AAE0NMA6"/>
<evidence type="ECO:0000313" key="2">
    <source>
        <dbReference type="Proteomes" id="UP001287356"/>
    </source>
</evidence>
<name>A0AAE0NMA6_9PEZI</name>